<reference evidence="2 3" key="1">
    <citation type="submission" date="2017-03" db="EMBL/GenBank/DDBJ databases">
        <title>Genome sequence of Paracoccus contaminans isolated from a water microcosm.</title>
        <authorList>
            <person name="Aurass P."/>
            <person name="Karste S."/>
            <person name="Trost E."/>
            <person name="Glaeser S.P."/>
            <person name="Kaempfer P."/>
            <person name="Flieger A."/>
        </authorList>
    </citation>
    <scope>NUCLEOTIDE SEQUENCE [LARGE SCALE GENOMIC DNA]</scope>
    <source>
        <strain evidence="3">RKI 16-01929T\LMG 29738T\CCM 8701T\CIP 111112T</strain>
    </source>
</reference>
<name>A0A1W6CZH4_9RHOB</name>
<protein>
    <recommendedName>
        <fullName evidence="1">Bacteriophage T5 Orf172 DNA-binding domain-containing protein</fullName>
    </recommendedName>
</protein>
<feature type="domain" description="Bacteriophage T5 Orf172 DNA-binding" evidence="1">
    <location>
        <begin position="69"/>
        <end position="147"/>
    </location>
</feature>
<keyword evidence="3" id="KW-1185">Reference proteome</keyword>
<dbReference type="Proteomes" id="UP000193017">
    <property type="component" value="Chromosome"/>
</dbReference>
<dbReference type="STRING" id="1945662.B0A89_12130"/>
<dbReference type="KEGG" id="pcon:B0A89_12130"/>
<dbReference type="InterPro" id="IPR018306">
    <property type="entry name" value="Phage_T5_Orf172_DNA-bd"/>
</dbReference>
<gene>
    <name evidence="2" type="ORF">B0A89_12130</name>
</gene>
<accession>A0A1W6CZH4</accession>
<evidence type="ECO:0000259" key="1">
    <source>
        <dbReference type="SMART" id="SM00974"/>
    </source>
</evidence>
<organism evidence="2 3">
    <name type="scientific">Paracoccus contaminans</name>
    <dbReference type="NCBI Taxonomy" id="1945662"/>
    <lineage>
        <taxon>Bacteria</taxon>
        <taxon>Pseudomonadati</taxon>
        <taxon>Pseudomonadota</taxon>
        <taxon>Alphaproteobacteria</taxon>
        <taxon>Rhodobacterales</taxon>
        <taxon>Paracoccaceae</taxon>
        <taxon>Paracoccus</taxon>
    </lineage>
</organism>
<dbReference type="EMBL" id="CP020612">
    <property type="protein sequence ID" value="ARJ70260.1"/>
    <property type="molecule type" value="Genomic_DNA"/>
</dbReference>
<dbReference type="AlphaFoldDB" id="A0A1W6CZH4"/>
<dbReference type="Pfam" id="PF10544">
    <property type="entry name" value="T5orf172"/>
    <property type="match status" value="1"/>
</dbReference>
<evidence type="ECO:0000313" key="3">
    <source>
        <dbReference type="Proteomes" id="UP000193017"/>
    </source>
</evidence>
<dbReference type="SMART" id="SM00974">
    <property type="entry name" value="T5orf172"/>
    <property type="match status" value="1"/>
</dbReference>
<sequence>MTWWPERHRAPRFPVMDHLSAILLILAAPIVGGMARDAATSSAPALQTGRVRWLHKPRNRPALYVMRLEADPSVFKVGYTARRVETRASEIAAVRGPVTVSAVIRMPHAYAAEQLAHRRLQRTRGIRPLGGEWYRLVDGRRDRPERLALSAARSVRNRSRIRFSWPDGAALRILRPDGGDHA</sequence>
<evidence type="ECO:0000313" key="2">
    <source>
        <dbReference type="EMBL" id="ARJ70260.1"/>
    </source>
</evidence>
<proteinExistence type="predicted"/>